<dbReference type="EMBL" id="CALLCH030000012">
    <property type="protein sequence ID" value="CAI4214963.1"/>
    <property type="molecule type" value="Genomic_DNA"/>
</dbReference>
<keyword evidence="1" id="KW-1133">Transmembrane helix</keyword>
<feature type="transmembrane region" description="Helical" evidence="1">
    <location>
        <begin position="162"/>
        <end position="186"/>
    </location>
</feature>
<feature type="transmembrane region" description="Helical" evidence="1">
    <location>
        <begin position="41"/>
        <end position="60"/>
    </location>
</feature>
<sequence>MLCGVSDNGHPEMYGLGLRLAFYLQWLGLTVIEYMDESALAPVRLIGLALSTSAFLGLLLQAPAGNLSPAEAYLVFLLAASTYIYVIPIYMWKTVTRFDSHWDPFQCTAEQPSPIFKVLDFILMLALSCVGVWYWCAYVTDGRLTCAAYGFFFSPVLIKNKAFIAFNALIWLTVLLASVATLLLRARQELDIFTERKKRSRRAKSRHKVTIQAAKLLSNIIVTSVLIAASELTVSWNKLPRANSMSTVAQIAPHSSLPGS</sequence>
<reference evidence="2" key="1">
    <citation type="submission" date="2022-11" db="EMBL/GenBank/DDBJ databases">
        <authorList>
            <person name="Scott C."/>
            <person name="Bruce N."/>
        </authorList>
    </citation>
    <scope>NUCLEOTIDE SEQUENCE</scope>
</reference>
<feature type="transmembrane region" description="Helical" evidence="1">
    <location>
        <begin position="72"/>
        <end position="92"/>
    </location>
</feature>
<feature type="transmembrane region" description="Helical" evidence="1">
    <location>
        <begin position="118"/>
        <end position="135"/>
    </location>
</feature>
<protein>
    <submittedName>
        <fullName evidence="2">Uncharacterized protein</fullName>
    </submittedName>
</protein>
<comment type="caution">
    <text evidence="2">The sequence shown here is derived from an EMBL/GenBank/DDBJ whole genome shotgun (WGS) entry which is preliminary data.</text>
</comment>
<accession>A0A9P1H2T0</accession>
<feature type="transmembrane region" description="Helical" evidence="1">
    <location>
        <begin position="16"/>
        <end position="34"/>
    </location>
</feature>
<keyword evidence="1" id="KW-0472">Membrane</keyword>
<name>A0A9P1H2T0_9PEZI</name>
<keyword evidence="3" id="KW-1185">Reference proteome</keyword>
<evidence type="ECO:0000313" key="3">
    <source>
        <dbReference type="Proteomes" id="UP000838763"/>
    </source>
</evidence>
<gene>
    <name evidence="2" type="ORF">PPNO1_LOCUS4690</name>
</gene>
<evidence type="ECO:0000313" key="2">
    <source>
        <dbReference type="EMBL" id="CAI4214963.1"/>
    </source>
</evidence>
<dbReference type="AlphaFoldDB" id="A0A9P1H2T0"/>
<evidence type="ECO:0000256" key="1">
    <source>
        <dbReference type="SAM" id="Phobius"/>
    </source>
</evidence>
<proteinExistence type="predicted"/>
<dbReference type="Proteomes" id="UP000838763">
    <property type="component" value="Unassembled WGS sequence"/>
</dbReference>
<dbReference type="OrthoDB" id="3945378at2759"/>
<keyword evidence="1" id="KW-0812">Transmembrane</keyword>
<organism evidence="2 3">
    <name type="scientific">Parascedosporium putredinis</name>
    <dbReference type="NCBI Taxonomy" id="1442378"/>
    <lineage>
        <taxon>Eukaryota</taxon>
        <taxon>Fungi</taxon>
        <taxon>Dikarya</taxon>
        <taxon>Ascomycota</taxon>
        <taxon>Pezizomycotina</taxon>
        <taxon>Sordariomycetes</taxon>
        <taxon>Hypocreomycetidae</taxon>
        <taxon>Microascales</taxon>
        <taxon>Microascaceae</taxon>
        <taxon>Parascedosporium</taxon>
    </lineage>
</organism>